<evidence type="ECO:0000313" key="4">
    <source>
        <dbReference type="Proteomes" id="UP001165190"/>
    </source>
</evidence>
<dbReference type="InterPro" id="IPR046960">
    <property type="entry name" value="PPR_At4g14850-like_plant"/>
</dbReference>
<comment type="caution">
    <text evidence="3">The sequence shown here is derived from an EMBL/GenBank/DDBJ whole genome shotgun (WGS) entry which is preliminary data.</text>
</comment>
<protein>
    <recommendedName>
        <fullName evidence="5">Pentatricopeptide repeat-containing protein</fullName>
    </recommendedName>
</protein>
<feature type="repeat" description="PPR" evidence="2">
    <location>
        <begin position="187"/>
        <end position="221"/>
    </location>
</feature>
<reference evidence="3" key="1">
    <citation type="submission" date="2023-05" db="EMBL/GenBank/DDBJ databases">
        <title>Genome and transcriptome analyses reveal genes involved in the formation of fine ridges on petal epidermal cells in Hibiscus trionum.</title>
        <authorList>
            <person name="Koshimizu S."/>
            <person name="Masuda S."/>
            <person name="Ishii T."/>
            <person name="Shirasu K."/>
            <person name="Hoshino A."/>
            <person name="Arita M."/>
        </authorList>
    </citation>
    <scope>NUCLEOTIDE SEQUENCE</scope>
    <source>
        <strain evidence="3">Hamamatsu line</strain>
    </source>
</reference>
<dbReference type="Pfam" id="PF20431">
    <property type="entry name" value="E_motif"/>
    <property type="match status" value="1"/>
</dbReference>
<dbReference type="AlphaFoldDB" id="A0A9W7JB14"/>
<dbReference type="OrthoDB" id="1879205at2759"/>
<feature type="repeat" description="PPR" evidence="2">
    <location>
        <begin position="323"/>
        <end position="357"/>
    </location>
</feature>
<keyword evidence="4" id="KW-1185">Reference proteome</keyword>
<dbReference type="InterPro" id="IPR011990">
    <property type="entry name" value="TPR-like_helical_dom_sf"/>
</dbReference>
<accession>A0A9W7JB14</accession>
<dbReference type="NCBIfam" id="TIGR00756">
    <property type="entry name" value="PPR"/>
    <property type="match status" value="4"/>
</dbReference>
<dbReference type="InterPro" id="IPR002885">
    <property type="entry name" value="PPR_rpt"/>
</dbReference>
<evidence type="ECO:0008006" key="5">
    <source>
        <dbReference type="Google" id="ProtNLM"/>
    </source>
</evidence>
<gene>
    <name evidence="3" type="ORF">HRI_004795800</name>
</gene>
<dbReference type="FunFam" id="1.25.40.10:FF:002944">
    <property type="entry name" value="Pentatricopeptide repeat-containing protein At1g09220, mitochondrial"/>
    <property type="match status" value="1"/>
</dbReference>
<dbReference type="Gene3D" id="1.25.40.10">
    <property type="entry name" value="Tetratricopeptide repeat domain"/>
    <property type="match status" value="4"/>
</dbReference>
<organism evidence="3 4">
    <name type="scientific">Hibiscus trionum</name>
    <name type="common">Flower of an hour</name>
    <dbReference type="NCBI Taxonomy" id="183268"/>
    <lineage>
        <taxon>Eukaryota</taxon>
        <taxon>Viridiplantae</taxon>
        <taxon>Streptophyta</taxon>
        <taxon>Embryophyta</taxon>
        <taxon>Tracheophyta</taxon>
        <taxon>Spermatophyta</taxon>
        <taxon>Magnoliopsida</taxon>
        <taxon>eudicotyledons</taxon>
        <taxon>Gunneridae</taxon>
        <taxon>Pentapetalae</taxon>
        <taxon>rosids</taxon>
        <taxon>malvids</taxon>
        <taxon>Malvales</taxon>
        <taxon>Malvaceae</taxon>
        <taxon>Malvoideae</taxon>
        <taxon>Hibiscus</taxon>
    </lineage>
</organism>
<evidence type="ECO:0000313" key="3">
    <source>
        <dbReference type="EMBL" id="GMJ11266.1"/>
    </source>
</evidence>
<dbReference type="PROSITE" id="PS51375">
    <property type="entry name" value="PPR"/>
    <property type="match status" value="2"/>
</dbReference>
<dbReference type="EMBL" id="BSYR01000061">
    <property type="protein sequence ID" value="GMJ11266.1"/>
    <property type="molecule type" value="Genomic_DNA"/>
</dbReference>
<evidence type="ECO:0000256" key="2">
    <source>
        <dbReference type="PROSITE-ProRule" id="PRU00708"/>
    </source>
</evidence>
<evidence type="ECO:0000256" key="1">
    <source>
        <dbReference type="ARBA" id="ARBA00022737"/>
    </source>
</evidence>
<sequence>MLKSTKLLFPSKTKISPWFLRSFTSLLSPGSPQQIETHLSHSHQHKQNSQKYFLFSFLKENPTNQRVPKQVHSHLLTTASFSHSVRLFNALIRCYSASENPKYAIFLYQQVQRFHLYFKFDSFTYAFLIKACASLAGLGLGKQFHGVEIKMGFESHVYVQTVLVNMYVESGGLIECKKVFDEMPEKNHVTWNAMITGLAKQGEIEFARCLFERMPDRNIVSWSGMIDGYTRMNRHREALGLFRRMVADDGADPSEITLLAILPAVWNIGDVKMCLLIHCYGLKRGFLVSDIRVMNSLIDTYAKCGCIVSASRFFKDISTATRNLVSWTSLISGFAMHGMGKEAVESFERMEQEGWKPNRVTFVSVLNACSHGCLVEEGLKFFEKMVNEYRISPDIKHYGCLVDMLGRAGRLEEAEKIALEIPCEISNEVVWRILLGACSFYGNVEMGERVTSKIMEIEKRYGGDYVLMSNILASAGRFADAESLRTLMEERNAIKVAGSSVT</sequence>
<dbReference type="PANTHER" id="PTHR47926">
    <property type="entry name" value="PENTATRICOPEPTIDE REPEAT-CONTAINING PROTEIN"/>
    <property type="match status" value="1"/>
</dbReference>
<proteinExistence type="predicted"/>
<dbReference type="GO" id="GO:0003723">
    <property type="term" value="F:RNA binding"/>
    <property type="evidence" value="ECO:0007669"/>
    <property type="project" value="InterPro"/>
</dbReference>
<keyword evidence="1" id="KW-0677">Repeat</keyword>
<dbReference type="Pfam" id="PF01535">
    <property type="entry name" value="PPR"/>
    <property type="match status" value="6"/>
</dbReference>
<dbReference type="FunFam" id="1.25.40.10:FF:001213">
    <property type="entry name" value="Pentatricopeptide repeat-containing protein, mitochondrial"/>
    <property type="match status" value="1"/>
</dbReference>
<dbReference type="InterPro" id="IPR046848">
    <property type="entry name" value="E_motif"/>
</dbReference>
<dbReference type="PANTHER" id="PTHR47926:SF460">
    <property type="entry name" value="OS01G0815900 PROTEIN"/>
    <property type="match status" value="1"/>
</dbReference>
<dbReference type="Pfam" id="PF13041">
    <property type="entry name" value="PPR_2"/>
    <property type="match status" value="1"/>
</dbReference>
<name>A0A9W7JB14_HIBTR</name>
<dbReference type="Proteomes" id="UP001165190">
    <property type="component" value="Unassembled WGS sequence"/>
</dbReference>
<dbReference type="GO" id="GO:0009451">
    <property type="term" value="P:RNA modification"/>
    <property type="evidence" value="ECO:0007669"/>
    <property type="project" value="InterPro"/>
</dbReference>